<dbReference type="KEGG" id="ccot:CCAX7_007110"/>
<dbReference type="Pfam" id="PF00593">
    <property type="entry name" value="TonB_dep_Rec_b-barrel"/>
    <property type="match status" value="1"/>
</dbReference>
<dbReference type="Proteomes" id="UP000287394">
    <property type="component" value="Chromosome"/>
</dbReference>
<evidence type="ECO:0000259" key="13">
    <source>
        <dbReference type="Pfam" id="PF07715"/>
    </source>
</evidence>
<feature type="domain" description="TonB-dependent receptor plug" evidence="13">
    <location>
        <begin position="21"/>
        <end position="130"/>
    </location>
</feature>
<name>A0A9N7QAW9_9BACT</name>
<evidence type="ECO:0000259" key="12">
    <source>
        <dbReference type="Pfam" id="PF00593"/>
    </source>
</evidence>
<dbReference type="Gene3D" id="2.170.130.10">
    <property type="entry name" value="TonB-dependent receptor, plug domain"/>
    <property type="match status" value="1"/>
</dbReference>
<dbReference type="CDD" id="cd01347">
    <property type="entry name" value="ligand_gated_channel"/>
    <property type="match status" value="1"/>
</dbReference>
<dbReference type="SUPFAM" id="SSF56935">
    <property type="entry name" value="Porins"/>
    <property type="match status" value="1"/>
</dbReference>
<keyword evidence="6 11" id="KW-0798">TonB box</keyword>
<evidence type="ECO:0000256" key="1">
    <source>
        <dbReference type="ARBA" id="ARBA00004571"/>
    </source>
</evidence>
<evidence type="ECO:0000313" key="15">
    <source>
        <dbReference type="Proteomes" id="UP000287394"/>
    </source>
</evidence>
<evidence type="ECO:0000256" key="2">
    <source>
        <dbReference type="ARBA" id="ARBA00022448"/>
    </source>
</evidence>
<keyword evidence="9 10" id="KW-0998">Cell outer membrane</keyword>
<evidence type="ECO:0000256" key="3">
    <source>
        <dbReference type="ARBA" id="ARBA00022452"/>
    </source>
</evidence>
<dbReference type="GO" id="GO:0015344">
    <property type="term" value="F:siderophore uptake transmembrane transporter activity"/>
    <property type="evidence" value="ECO:0007669"/>
    <property type="project" value="TreeGrafter"/>
</dbReference>
<comment type="similarity">
    <text evidence="10 11">Belongs to the TonB-dependent receptor family.</text>
</comment>
<evidence type="ECO:0000256" key="7">
    <source>
        <dbReference type="ARBA" id="ARBA00023136"/>
    </source>
</evidence>
<keyword evidence="15" id="KW-1185">Reference proteome</keyword>
<evidence type="ECO:0000256" key="4">
    <source>
        <dbReference type="ARBA" id="ARBA00022692"/>
    </source>
</evidence>
<gene>
    <name evidence="14" type="ORF">CCAX7_007110</name>
</gene>
<dbReference type="InterPro" id="IPR037066">
    <property type="entry name" value="Plug_dom_sf"/>
</dbReference>
<dbReference type="EMBL" id="AP025739">
    <property type="protein sequence ID" value="BDI28660.1"/>
    <property type="molecule type" value="Genomic_DNA"/>
</dbReference>
<keyword evidence="3 10" id="KW-1134">Transmembrane beta strand</keyword>
<dbReference type="PANTHER" id="PTHR30069">
    <property type="entry name" value="TONB-DEPENDENT OUTER MEMBRANE RECEPTOR"/>
    <property type="match status" value="1"/>
</dbReference>
<dbReference type="InterPro" id="IPR012910">
    <property type="entry name" value="Plug_dom"/>
</dbReference>
<dbReference type="InterPro" id="IPR036942">
    <property type="entry name" value="Beta-barrel_TonB_sf"/>
</dbReference>
<keyword evidence="4 10" id="KW-0812">Transmembrane</keyword>
<dbReference type="InterPro" id="IPR039426">
    <property type="entry name" value="TonB-dep_rcpt-like"/>
</dbReference>
<evidence type="ECO:0000313" key="14">
    <source>
        <dbReference type="EMBL" id="BDI28660.1"/>
    </source>
</evidence>
<evidence type="ECO:0000256" key="5">
    <source>
        <dbReference type="ARBA" id="ARBA00022729"/>
    </source>
</evidence>
<feature type="domain" description="TonB-dependent receptor-like beta-barrel" evidence="12">
    <location>
        <begin position="212"/>
        <end position="586"/>
    </location>
</feature>
<proteinExistence type="inferred from homology"/>
<dbReference type="PROSITE" id="PS52016">
    <property type="entry name" value="TONB_DEPENDENT_REC_3"/>
    <property type="match status" value="1"/>
</dbReference>
<dbReference type="Pfam" id="PF07715">
    <property type="entry name" value="Plug"/>
    <property type="match status" value="1"/>
</dbReference>
<comment type="subcellular location">
    <subcellularLocation>
        <location evidence="1 10">Cell outer membrane</location>
        <topology evidence="1 10">Multi-pass membrane protein</topology>
    </subcellularLocation>
</comment>
<organism evidence="14 15">
    <name type="scientific">Capsulimonas corticalis</name>
    <dbReference type="NCBI Taxonomy" id="2219043"/>
    <lineage>
        <taxon>Bacteria</taxon>
        <taxon>Bacillati</taxon>
        <taxon>Armatimonadota</taxon>
        <taxon>Armatimonadia</taxon>
        <taxon>Capsulimonadales</taxon>
        <taxon>Capsulimonadaceae</taxon>
        <taxon>Capsulimonas</taxon>
    </lineage>
</organism>
<keyword evidence="7 10" id="KW-0472">Membrane</keyword>
<dbReference type="InterPro" id="IPR000531">
    <property type="entry name" value="Beta-barrel_TonB"/>
</dbReference>
<evidence type="ECO:0000256" key="6">
    <source>
        <dbReference type="ARBA" id="ARBA00023077"/>
    </source>
</evidence>
<dbReference type="AlphaFoldDB" id="A0A9N7QAW9"/>
<sequence>MELLLSDQVIVTTATKTAGSVSDSPAAVTVITEDQIRASGARTIPDLLRSAPGVDVMDTNSSQANVSIRGFNNQFSNKLLVMVDGRSIYQDFYGSVYWQQEPLLLSRIKQIEIVRGPGSTLYGANAFSGVINIITKTPQEIAAGSKTFLTAERGGENGSAIESYAGGKSGAWSYSVGGGYNSSDGYGSEEKNKIYDAHTTNILMADAQRALPGGVLRLSVNTNDTLGDFDAIYSARDADWRSRNYTASYDQDHARNPLQIRAFVNTLEVSNPSNLNIQSRIVDVSAQQQHSVSSQNNLVYGLDYRTTEVKAFLTANQSKSRSSWSVFGQDEARLGVQTTLFAGMRLDHDSTYGETVSPHLSLVHHLSASQTLRASYGSAFRAPTLIENYYNYSIPIIPGVFNVLLEGNLHVRPEKIHSYEVGYRREMKDGYVGVNAFYNQISDLINAIPTEYAPSPPFPPNTPSTSTSENIGGARAMGLELESAFPVARGLRGQFNYSYQDVQDDQGGPVNFSPKHKANLALETFGSSRVSFRTDLHYVGGSIFRDIYQNNQIYNVSAYLRADLKIAYQVGSAAHPWRVFTSATNLIGDGHREFPQVPSPLDGTAQSAADQRVIWLGVESR</sequence>
<dbReference type="PANTHER" id="PTHR30069:SF29">
    <property type="entry name" value="HEMOGLOBIN AND HEMOGLOBIN-HAPTOGLOBIN-BINDING PROTEIN 1-RELATED"/>
    <property type="match status" value="1"/>
</dbReference>
<keyword evidence="2 10" id="KW-0813">Transport</keyword>
<reference evidence="14 15" key="1">
    <citation type="journal article" date="2019" name="Int. J. Syst. Evol. Microbiol.">
        <title>Capsulimonas corticalis gen. nov., sp. nov., an aerobic capsulated bacterium, of a novel bacterial order, Capsulimonadales ord. nov., of the class Armatimonadia of the phylum Armatimonadetes.</title>
        <authorList>
            <person name="Li J."/>
            <person name="Kudo C."/>
            <person name="Tonouchi A."/>
        </authorList>
    </citation>
    <scope>NUCLEOTIDE SEQUENCE [LARGE SCALE GENOMIC DNA]</scope>
    <source>
        <strain evidence="14 15">AX-7</strain>
    </source>
</reference>
<evidence type="ECO:0000256" key="9">
    <source>
        <dbReference type="ARBA" id="ARBA00023237"/>
    </source>
</evidence>
<evidence type="ECO:0000256" key="8">
    <source>
        <dbReference type="ARBA" id="ARBA00023170"/>
    </source>
</evidence>
<evidence type="ECO:0000256" key="10">
    <source>
        <dbReference type="PROSITE-ProRule" id="PRU01360"/>
    </source>
</evidence>
<dbReference type="GO" id="GO:0009279">
    <property type="term" value="C:cell outer membrane"/>
    <property type="evidence" value="ECO:0007669"/>
    <property type="project" value="UniProtKB-SubCell"/>
</dbReference>
<dbReference type="Gene3D" id="2.40.170.20">
    <property type="entry name" value="TonB-dependent receptor, beta-barrel domain"/>
    <property type="match status" value="1"/>
</dbReference>
<protein>
    <submittedName>
        <fullName evidence="14">TonB-dependent receptor</fullName>
    </submittedName>
</protein>
<evidence type="ECO:0000256" key="11">
    <source>
        <dbReference type="RuleBase" id="RU003357"/>
    </source>
</evidence>
<dbReference type="GO" id="GO:0044718">
    <property type="term" value="P:siderophore transmembrane transport"/>
    <property type="evidence" value="ECO:0007669"/>
    <property type="project" value="TreeGrafter"/>
</dbReference>
<accession>A0A9N7QAW9</accession>
<keyword evidence="8 14" id="KW-0675">Receptor</keyword>
<keyword evidence="5" id="KW-0732">Signal</keyword>